<evidence type="ECO:0000313" key="1">
    <source>
        <dbReference type="EMBL" id="PBK91187.1"/>
    </source>
</evidence>
<dbReference type="AlphaFoldDB" id="A0A2H3DQ30"/>
<proteinExistence type="predicted"/>
<name>A0A2H3DQ30_ARMGA</name>
<feature type="non-terminal residue" evidence="1">
    <location>
        <position position="182"/>
    </location>
</feature>
<dbReference type="STRING" id="47427.A0A2H3DQ30"/>
<accession>A0A2H3DQ30</accession>
<dbReference type="InParanoid" id="A0A2H3DQ30"/>
<organism evidence="1 2">
    <name type="scientific">Armillaria gallica</name>
    <name type="common">Bulbous honey fungus</name>
    <name type="synonym">Armillaria bulbosa</name>
    <dbReference type="NCBI Taxonomy" id="47427"/>
    <lineage>
        <taxon>Eukaryota</taxon>
        <taxon>Fungi</taxon>
        <taxon>Dikarya</taxon>
        <taxon>Basidiomycota</taxon>
        <taxon>Agaricomycotina</taxon>
        <taxon>Agaricomycetes</taxon>
        <taxon>Agaricomycetidae</taxon>
        <taxon>Agaricales</taxon>
        <taxon>Marasmiineae</taxon>
        <taxon>Physalacriaceae</taxon>
        <taxon>Armillaria</taxon>
    </lineage>
</organism>
<dbReference type="Proteomes" id="UP000217790">
    <property type="component" value="Unassembled WGS sequence"/>
</dbReference>
<evidence type="ECO:0000313" key="2">
    <source>
        <dbReference type="Proteomes" id="UP000217790"/>
    </source>
</evidence>
<protein>
    <submittedName>
        <fullName evidence="1">Uncharacterized protein</fullName>
    </submittedName>
</protein>
<dbReference type="EMBL" id="KZ293662">
    <property type="protein sequence ID" value="PBK91187.1"/>
    <property type="molecule type" value="Genomic_DNA"/>
</dbReference>
<gene>
    <name evidence="1" type="ORF">ARMGADRAFT_856439</name>
</gene>
<keyword evidence="2" id="KW-1185">Reference proteome</keyword>
<sequence>LQNPVVMQLGMVGSHARINFGTTSMIVSQGYLGSEYFDMVNIDKYDTIVGTPSMHCNKVVLDFDNKCVMVNGNKIPEKPENKPWKGKGKMKYTDEDIPSLRQGWYDEFESLLQGVPEKMPPFCEVNHKILLIDPDKQYHYHLPWCSNSLKMEFSKKVEKYTRAGWWMLTSASQAAPMLCLPK</sequence>
<feature type="non-terminal residue" evidence="1">
    <location>
        <position position="1"/>
    </location>
</feature>
<dbReference type="OrthoDB" id="3254954at2759"/>
<reference evidence="2" key="1">
    <citation type="journal article" date="2017" name="Nat. Ecol. Evol.">
        <title>Genome expansion and lineage-specific genetic innovations in the forest pathogenic fungi Armillaria.</title>
        <authorList>
            <person name="Sipos G."/>
            <person name="Prasanna A.N."/>
            <person name="Walter M.C."/>
            <person name="O'Connor E."/>
            <person name="Balint B."/>
            <person name="Krizsan K."/>
            <person name="Kiss B."/>
            <person name="Hess J."/>
            <person name="Varga T."/>
            <person name="Slot J."/>
            <person name="Riley R."/>
            <person name="Boka B."/>
            <person name="Rigling D."/>
            <person name="Barry K."/>
            <person name="Lee J."/>
            <person name="Mihaltcheva S."/>
            <person name="LaButti K."/>
            <person name="Lipzen A."/>
            <person name="Waldron R."/>
            <person name="Moloney N.M."/>
            <person name="Sperisen C."/>
            <person name="Kredics L."/>
            <person name="Vagvoelgyi C."/>
            <person name="Patrignani A."/>
            <person name="Fitzpatrick D."/>
            <person name="Nagy I."/>
            <person name="Doyle S."/>
            <person name="Anderson J.B."/>
            <person name="Grigoriev I.V."/>
            <person name="Gueldener U."/>
            <person name="Muensterkoetter M."/>
            <person name="Nagy L.G."/>
        </authorList>
    </citation>
    <scope>NUCLEOTIDE SEQUENCE [LARGE SCALE GENOMIC DNA]</scope>
    <source>
        <strain evidence="2">Ar21-2</strain>
    </source>
</reference>